<gene>
    <name evidence="9" type="ORF">BM613_11950</name>
</gene>
<evidence type="ECO:0000256" key="5">
    <source>
        <dbReference type="ARBA" id="ARBA00022989"/>
    </source>
</evidence>
<dbReference type="Proteomes" id="UP000245380">
    <property type="component" value="Unassembled WGS sequence"/>
</dbReference>
<feature type="transmembrane region" description="Helical" evidence="7">
    <location>
        <begin position="16"/>
        <end position="33"/>
    </location>
</feature>
<dbReference type="PROSITE" id="PS50850">
    <property type="entry name" value="MFS"/>
    <property type="match status" value="1"/>
</dbReference>
<comment type="subcellular location">
    <subcellularLocation>
        <location evidence="1">Cell membrane</location>
        <topology evidence="1">Multi-pass membrane protein</topology>
    </subcellularLocation>
</comment>
<feature type="transmembrane region" description="Helical" evidence="7">
    <location>
        <begin position="45"/>
        <end position="72"/>
    </location>
</feature>
<keyword evidence="5 7" id="KW-1133">Transmembrane helix</keyword>
<dbReference type="PANTHER" id="PTHR23517:SF3">
    <property type="entry name" value="INTEGRAL MEMBRANE TRANSPORT PROTEIN"/>
    <property type="match status" value="1"/>
</dbReference>
<feature type="transmembrane region" description="Helical" evidence="7">
    <location>
        <begin position="260"/>
        <end position="284"/>
    </location>
</feature>
<evidence type="ECO:0000256" key="2">
    <source>
        <dbReference type="ARBA" id="ARBA00022448"/>
    </source>
</evidence>
<feature type="transmembrane region" description="Helical" evidence="7">
    <location>
        <begin position="296"/>
        <end position="314"/>
    </location>
</feature>
<feature type="transmembrane region" description="Helical" evidence="7">
    <location>
        <begin position="175"/>
        <end position="193"/>
    </location>
</feature>
<keyword evidence="4 7" id="KW-0812">Transmembrane</keyword>
<dbReference type="InterPro" id="IPR050171">
    <property type="entry name" value="MFS_Transporters"/>
</dbReference>
<evidence type="ECO:0000256" key="6">
    <source>
        <dbReference type="ARBA" id="ARBA00023136"/>
    </source>
</evidence>
<dbReference type="GO" id="GO:0022857">
    <property type="term" value="F:transmembrane transporter activity"/>
    <property type="evidence" value="ECO:0007669"/>
    <property type="project" value="InterPro"/>
</dbReference>
<accession>A0A2U3D684</accession>
<evidence type="ECO:0000313" key="9">
    <source>
        <dbReference type="EMBL" id="PWI56787.1"/>
    </source>
</evidence>
<feature type="transmembrane region" description="Helical" evidence="7">
    <location>
        <begin position="148"/>
        <end position="169"/>
    </location>
</feature>
<evidence type="ECO:0000256" key="7">
    <source>
        <dbReference type="SAM" id="Phobius"/>
    </source>
</evidence>
<dbReference type="InterPro" id="IPR020846">
    <property type="entry name" value="MFS_dom"/>
</dbReference>
<dbReference type="InterPro" id="IPR011701">
    <property type="entry name" value="MFS"/>
</dbReference>
<keyword evidence="10" id="KW-1185">Reference proteome</keyword>
<comment type="caution">
    <text evidence="9">The sequence shown here is derived from an EMBL/GenBank/DDBJ whole genome shotgun (WGS) entry which is preliminary data.</text>
</comment>
<evidence type="ECO:0000313" key="10">
    <source>
        <dbReference type="Proteomes" id="UP000245380"/>
    </source>
</evidence>
<dbReference type="Gene3D" id="1.20.1250.20">
    <property type="entry name" value="MFS general substrate transporter like domains"/>
    <property type="match status" value="2"/>
</dbReference>
<proteinExistence type="predicted"/>
<evidence type="ECO:0000259" key="8">
    <source>
        <dbReference type="PROSITE" id="PS50850"/>
    </source>
</evidence>
<keyword evidence="3" id="KW-1003">Cell membrane</keyword>
<dbReference type="InterPro" id="IPR036259">
    <property type="entry name" value="MFS_trans_sf"/>
</dbReference>
<dbReference type="EMBL" id="MPDK01000026">
    <property type="protein sequence ID" value="PWI56787.1"/>
    <property type="molecule type" value="Genomic_DNA"/>
</dbReference>
<dbReference type="GO" id="GO:0005886">
    <property type="term" value="C:plasma membrane"/>
    <property type="evidence" value="ECO:0007669"/>
    <property type="project" value="UniProtKB-SubCell"/>
</dbReference>
<feature type="transmembrane region" description="Helical" evidence="7">
    <location>
        <begin position="387"/>
        <end position="405"/>
    </location>
</feature>
<protein>
    <submittedName>
        <fullName evidence="9">MFS transporter</fullName>
    </submittedName>
</protein>
<feature type="transmembrane region" description="Helical" evidence="7">
    <location>
        <begin position="221"/>
        <end position="240"/>
    </location>
</feature>
<dbReference type="AlphaFoldDB" id="A0A2U3D684"/>
<dbReference type="Pfam" id="PF07690">
    <property type="entry name" value="MFS_1"/>
    <property type="match status" value="2"/>
</dbReference>
<dbReference type="CDD" id="cd17325">
    <property type="entry name" value="MFS_MdtG_SLC18_like"/>
    <property type="match status" value="1"/>
</dbReference>
<reference evidence="9 10" key="1">
    <citation type="submission" date="2016-11" db="EMBL/GenBank/DDBJ databases">
        <title>Comparative genomics of Acidibacillus ferroxidans species.</title>
        <authorList>
            <person name="Oliveira G."/>
            <person name="Nunes G."/>
            <person name="Oliveira R."/>
            <person name="Araujo F."/>
            <person name="Salim A."/>
            <person name="Scholte L."/>
            <person name="Morais D."/>
            <person name="Nancucheo I."/>
            <person name="Johnson D.B."/>
            <person name="Grail B."/>
            <person name="Bittencourt J."/>
            <person name="Valadares R."/>
        </authorList>
    </citation>
    <scope>NUCLEOTIDE SEQUENCE [LARGE SCALE GENOMIC DNA]</scope>
    <source>
        <strain evidence="9 10">Y002</strain>
    </source>
</reference>
<dbReference type="SUPFAM" id="SSF103473">
    <property type="entry name" value="MFS general substrate transporter"/>
    <property type="match status" value="1"/>
</dbReference>
<feature type="domain" description="Major facilitator superfamily (MFS) profile" evidence="8">
    <location>
        <begin position="16"/>
        <end position="409"/>
    </location>
</feature>
<evidence type="ECO:0000256" key="1">
    <source>
        <dbReference type="ARBA" id="ARBA00004651"/>
    </source>
</evidence>
<organism evidence="9 10">
    <name type="scientific">Sulfoacidibacillus thermotolerans</name>
    <name type="common">Acidibacillus sulfuroxidans</name>
    <dbReference type="NCBI Taxonomy" id="1765684"/>
    <lineage>
        <taxon>Bacteria</taxon>
        <taxon>Bacillati</taxon>
        <taxon>Bacillota</taxon>
        <taxon>Bacilli</taxon>
        <taxon>Bacillales</taxon>
        <taxon>Alicyclobacillaceae</taxon>
        <taxon>Sulfoacidibacillus</taxon>
    </lineage>
</organism>
<keyword evidence="6 7" id="KW-0472">Membrane</keyword>
<sequence length="416" mass="44745">MSTLGKQLGIRPNLQQFLWLVLSTILVGMTVGLERTVIPLLGEDVYHIASATLIFAFIVAFGVTKALLNLVAGHFSDAIGRRPVLIVGWLFGIPMIFLLLFVHTWPAVILANIFLGANQAFSWTMTITKQLDIVRPKERGLAMGINEATGYIGVAISTTLTGVIAARYGLLQAPFIYGAAVILFGLGMSILVIRETRGHVLQETRIATMQSKKHRTSVGKIFWTTTVANPTLSSISQAGLVNKLADTLVWAMLPLYLAHLQISVVNIGLIGGAYTVVWGFAQFGTGLLSDKVGRKPPIVIGMGLLGVGILAFGFSHSFALWVATASVMGFGMALLYPNLNAAVADVAPPEMRGGVLGVYRLWRDGGYAIGGLLLGFTIHYAGMLHSIFFIGGIVLLSMVVVMLRMTETHPRLRGSV</sequence>
<keyword evidence="2" id="KW-0813">Transport</keyword>
<dbReference type="PROSITE" id="PS00216">
    <property type="entry name" value="SUGAR_TRANSPORT_1"/>
    <property type="match status" value="1"/>
</dbReference>
<dbReference type="RefSeq" id="WP_181363118.1">
    <property type="nucleotide sequence ID" value="NZ_MPDK01000026.1"/>
</dbReference>
<feature type="transmembrane region" description="Helical" evidence="7">
    <location>
        <begin position="108"/>
        <end position="127"/>
    </location>
</feature>
<dbReference type="InterPro" id="IPR005829">
    <property type="entry name" value="Sugar_transporter_CS"/>
</dbReference>
<feature type="transmembrane region" description="Helical" evidence="7">
    <location>
        <begin position="84"/>
        <end position="102"/>
    </location>
</feature>
<dbReference type="PANTHER" id="PTHR23517">
    <property type="entry name" value="RESISTANCE PROTEIN MDTM, PUTATIVE-RELATED-RELATED"/>
    <property type="match status" value="1"/>
</dbReference>
<name>A0A2U3D684_SULT2</name>
<evidence type="ECO:0000256" key="4">
    <source>
        <dbReference type="ARBA" id="ARBA00022692"/>
    </source>
</evidence>
<evidence type="ECO:0000256" key="3">
    <source>
        <dbReference type="ARBA" id="ARBA00022475"/>
    </source>
</evidence>